<name>X0US19_9ZZZZ</name>
<dbReference type="EMBL" id="BARS01029217">
    <property type="protein sequence ID" value="GAG02022.1"/>
    <property type="molecule type" value="Genomic_DNA"/>
</dbReference>
<reference evidence="1" key="1">
    <citation type="journal article" date="2014" name="Front. Microbiol.">
        <title>High frequency of phylogenetically diverse reductive dehalogenase-homologous genes in deep subseafloor sedimentary metagenomes.</title>
        <authorList>
            <person name="Kawai M."/>
            <person name="Futagami T."/>
            <person name="Toyoda A."/>
            <person name="Takaki Y."/>
            <person name="Nishi S."/>
            <person name="Hori S."/>
            <person name="Arai W."/>
            <person name="Tsubouchi T."/>
            <person name="Morono Y."/>
            <person name="Uchiyama I."/>
            <person name="Ito T."/>
            <person name="Fujiyama A."/>
            <person name="Inagaki F."/>
            <person name="Takami H."/>
        </authorList>
    </citation>
    <scope>NUCLEOTIDE SEQUENCE</scope>
    <source>
        <strain evidence="1">Expedition CK06-06</strain>
    </source>
</reference>
<proteinExistence type="predicted"/>
<dbReference type="AlphaFoldDB" id="X0US19"/>
<evidence type="ECO:0000313" key="1">
    <source>
        <dbReference type="EMBL" id="GAG02022.1"/>
    </source>
</evidence>
<accession>X0US19</accession>
<gene>
    <name evidence="1" type="ORF">S01H1_45693</name>
</gene>
<sequence length="106" mass="11741">MGFLDKIKSFLAGAPSGAPGDPYGIWFHFRCGKCGEVVRVRADRRNDLNREPGPGTFLLRKEVMDNSCFQLMHAEIWLDGSYNVVTAEVSGGELVSKEEYEAAKAE</sequence>
<organism evidence="1">
    <name type="scientific">marine sediment metagenome</name>
    <dbReference type="NCBI Taxonomy" id="412755"/>
    <lineage>
        <taxon>unclassified sequences</taxon>
        <taxon>metagenomes</taxon>
        <taxon>ecological metagenomes</taxon>
    </lineage>
</organism>
<protein>
    <submittedName>
        <fullName evidence="1">Uncharacterized protein</fullName>
    </submittedName>
</protein>
<comment type="caution">
    <text evidence="1">The sequence shown here is derived from an EMBL/GenBank/DDBJ whole genome shotgun (WGS) entry which is preliminary data.</text>
</comment>